<dbReference type="Proteomes" id="UP000009131">
    <property type="component" value="Unassembled WGS sequence"/>
</dbReference>
<dbReference type="eggNOG" id="KOG1716">
    <property type="taxonomic scope" value="Eukaryota"/>
</dbReference>
<proteinExistence type="inferred from homology"/>
<gene>
    <name evidence="7" type="primary">Mo03063</name>
    <name evidence="7" type="ORF">E5Q_03063</name>
</gene>
<keyword evidence="3" id="KW-0378">Hydrolase</keyword>
<feature type="compositionally biased region" description="Polar residues" evidence="5">
    <location>
        <begin position="133"/>
        <end position="144"/>
    </location>
</feature>
<reference evidence="7 8" key="1">
    <citation type="journal article" date="2011" name="J. Gen. Appl. Microbiol.">
        <title>Draft genome sequencing of the enigmatic basidiomycete Mixia osmundae.</title>
        <authorList>
            <person name="Nishida H."/>
            <person name="Nagatsuka Y."/>
            <person name="Sugiyama J."/>
        </authorList>
    </citation>
    <scope>NUCLEOTIDE SEQUENCE [LARGE SCALE GENOMIC DNA]</scope>
    <source>
        <strain evidence="8">CBS 9802 / IAM 14324 / JCM 22182 / KY 12970</strain>
    </source>
</reference>
<evidence type="ECO:0000256" key="2">
    <source>
        <dbReference type="ARBA" id="ARBA00013064"/>
    </source>
</evidence>
<dbReference type="SMART" id="SM00195">
    <property type="entry name" value="DSPc"/>
    <property type="match status" value="1"/>
</dbReference>
<dbReference type="SUPFAM" id="SSF52799">
    <property type="entry name" value="(Phosphotyrosine protein) phosphatases II"/>
    <property type="match status" value="1"/>
</dbReference>
<feature type="compositionally biased region" description="Low complexity" evidence="5">
    <location>
        <begin position="22"/>
        <end position="40"/>
    </location>
</feature>
<organism evidence="7 8">
    <name type="scientific">Mixia osmundae (strain CBS 9802 / IAM 14324 / JCM 22182 / KY 12970)</name>
    <dbReference type="NCBI Taxonomy" id="764103"/>
    <lineage>
        <taxon>Eukaryota</taxon>
        <taxon>Fungi</taxon>
        <taxon>Dikarya</taxon>
        <taxon>Basidiomycota</taxon>
        <taxon>Pucciniomycotina</taxon>
        <taxon>Mixiomycetes</taxon>
        <taxon>Mixiales</taxon>
        <taxon>Mixiaceae</taxon>
        <taxon>Mixia</taxon>
    </lineage>
</organism>
<dbReference type="PROSITE" id="PS50056">
    <property type="entry name" value="TYR_PHOSPHATASE_2"/>
    <property type="match status" value="1"/>
</dbReference>
<evidence type="ECO:0000256" key="3">
    <source>
        <dbReference type="ARBA" id="ARBA00022801"/>
    </source>
</evidence>
<accession>G7E0N6</accession>
<evidence type="ECO:0000259" key="6">
    <source>
        <dbReference type="PROSITE" id="PS50056"/>
    </source>
</evidence>
<keyword evidence="4" id="KW-0904">Protein phosphatase</keyword>
<evidence type="ECO:0000313" key="8">
    <source>
        <dbReference type="Proteomes" id="UP000009131"/>
    </source>
</evidence>
<dbReference type="InterPro" id="IPR020422">
    <property type="entry name" value="TYR_PHOSPHATASE_DUAL_dom"/>
</dbReference>
<dbReference type="GO" id="GO:0033550">
    <property type="term" value="F:MAP kinase tyrosine phosphatase activity"/>
    <property type="evidence" value="ECO:0007669"/>
    <property type="project" value="TreeGrafter"/>
</dbReference>
<keyword evidence="8" id="KW-1185">Reference proteome</keyword>
<dbReference type="HOGENOM" id="CLU_415093_0_0_1"/>
<dbReference type="InterPro" id="IPR000340">
    <property type="entry name" value="Dual-sp_phosphatase_cat-dom"/>
</dbReference>
<feature type="region of interest" description="Disordered" evidence="5">
    <location>
        <begin position="1"/>
        <end position="67"/>
    </location>
</feature>
<dbReference type="EC" id="3.1.3.48" evidence="2"/>
<feature type="compositionally biased region" description="Low complexity" evidence="5">
    <location>
        <begin position="516"/>
        <end position="539"/>
    </location>
</feature>
<reference evidence="7 8" key="2">
    <citation type="journal article" date="2012" name="Open Biol.">
        <title>Characteristics of nucleosomes and linker DNA regions on the genome of the basidiomycete Mixia osmundae revealed by mono- and dinucleosome mapping.</title>
        <authorList>
            <person name="Nishida H."/>
            <person name="Kondo S."/>
            <person name="Matsumoto T."/>
            <person name="Suzuki Y."/>
            <person name="Yoshikawa H."/>
            <person name="Taylor T.D."/>
            <person name="Sugiyama J."/>
        </authorList>
    </citation>
    <scope>NUCLEOTIDE SEQUENCE [LARGE SCALE GENOMIC DNA]</scope>
    <source>
        <strain evidence="8">CBS 9802 / IAM 14324 / JCM 22182 / KY 12970</strain>
    </source>
</reference>
<feature type="region of interest" description="Disordered" evidence="5">
    <location>
        <begin position="127"/>
        <end position="212"/>
    </location>
</feature>
<evidence type="ECO:0000256" key="5">
    <source>
        <dbReference type="SAM" id="MobiDB-lite"/>
    </source>
</evidence>
<dbReference type="STRING" id="764103.G7E0N6"/>
<dbReference type="OrthoDB" id="2017893at2759"/>
<feature type="region of interest" description="Disordered" evidence="5">
    <location>
        <begin position="619"/>
        <end position="661"/>
    </location>
</feature>
<dbReference type="AlphaFoldDB" id="G7E0N6"/>
<dbReference type="Gene3D" id="3.90.190.10">
    <property type="entry name" value="Protein tyrosine phosphatase superfamily"/>
    <property type="match status" value="2"/>
</dbReference>
<dbReference type="EMBL" id="BABT02000084">
    <property type="protein sequence ID" value="GAA96396.1"/>
    <property type="molecule type" value="Genomic_DNA"/>
</dbReference>
<dbReference type="GO" id="GO:0017017">
    <property type="term" value="F:MAP kinase tyrosine/serine/threonine phosphatase activity"/>
    <property type="evidence" value="ECO:0007669"/>
    <property type="project" value="TreeGrafter"/>
</dbReference>
<evidence type="ECO:0000256" key="4">
    <source>
        <dbReference type="ARBA" id="ARBA00022912"/>
    </source>
</evidence>
<evidence type="ECO:0000256" key="1">
    <source>
        <dbReference type="ARBA" id="ARBA00008601"/>
    </source>
</evidence>
<dbReference type="GO" id="GO:0043409">
    <property type="term" value="P:negative regulation of MAPK cascade"/>
    <property type="evidence" value="ECO:0007669"/>
    <property type="project" value="TreeGrafter"/>
</dbReference>
<comment type="similarity">
    <text evidence="1">Belongs to the protein-tyrosine phosphatase family. Non-receptor class dual specificity subfamily.</text>
</comment>
<dbReference type="GO" id="GO:0005737">
    <property type="term" value="C:cytoplasm"/>
    <property type="evidence" value="ECO:0007669"/>
    <property type="project" value="TreeGrafter"/>
</dbReference>
<sequence>MSAEMSIGGSTPSSKQRNKKMLSLSVPSQPTTTTSSPLPSARLPHGRTAPSSPLPEVHTGPSKMMMQATQDRNRLAAPVQILQPRSCPSTPDFSSTTTLRVAGQQDDATAHPSADTLNLRGQFAMRKRKSLPRLQTNPRLSLRSTIRCEDISSTPTLPSAATSTSSSQLDTAQSYWTAATDSPKPPLPEPSAATGAASGSLHLGGTTAGAPQGHIVRLVKRPEGDSGDEDYPYQFGPRQILPGVYLGSEENARDVRVLRDLEIGLIINVAAEVFLPYAARTNTSNETIPEEDEISPLSATLNRLSMVSSHKDSPRSTPLQASKTPPAATGSTPSRPQIVRSTISTPNFQATKKGSSESLDEKGKSKSMEYELPTVIDCPADPASGRHALRYLHLRWGHDQDQLVREFPALCDLIDSARAEGKKILCHCQCGVSRSSTLILGYVMRQAARSNDEGGLLTHCHGMHDAYVFVKAKSEWVGPNIGLVLQLVEWERVLAGKPASSLEEEDPFSPPDQMNSTPTEPTQISSSSSSDSHLSTPDSRWSEPVRIAQERQTSFDLLDDSNIEALKSERVSPMSLKHASPIPPLKMAVLTRASLNAPSPQSARADALLDSPLEVKMPGAFGAARQTEDERKAAHKRAFSTDLLRNTARRPSLADDAPAGR</sequence>
<comment type="caution">
    <text evidence="7">The sequence shown here is derived from an EMBL/GenBank/DDBJ whole genome shotgun (WGS) entry which is preliminary data.</text>
</comment>
<dbReference type="GO" id="GO:0008330">
    <property type="term" value="F:protein tyrosine/threonine phosphatase activity"/>
    <property type="evidence" value="ECO:0007669"/>
    <property type="project" value="TreeGrafter"/>
</dbReference>
<dbReference type="PANTHER" id="PTHR10159">
    <property type="entry name" value="DUAL SPECIFICITY PROTEIN PHOSPHATASE"/>
    <property type="match status" value="1"/>
</dbReference>
<evidence type="ECO:0000313" key="7">
    <source>
        <dbReference type="EMBL" id="GAA96396.1"/>
    </source>
</evidence>
<feature type="domain" description="Tyrosine specific protein phosphatases" evidence="6">
    <location>
        <begin position="405"/>
        <end position="444"/>
    </location>
</feature>
<dbReference type="PANTHER" id="PTHR10159:SF519">
    <property type="entry name" value="DUAL SPECIFICITY PROTEIN PHOSPHATASE MPK3"/>
    <property type="match status" value="1"/>
</dbReference>
<dbReference type="InterPro" id="IPR000387">
    <property type="entry name" value="Tyr_Pase_dom"/>
</dbReference>
<feature type="compositionally biased region" description="Polar residues" evidence="5">
    <location>
        <begin position="315"/>
        <end position="357"/>
    </location>
</feature>
<dbReference type="RefSeq" id="XP_014566471.1">
    <property type="nucleotide sequence ID" value="XM_014710985.1"/>
</dbReference>
<feature type="region of interest" description="Disordered" evidence="5">
    <location>
        <begin position="499"/>
        <end position="545"/>
    </location>
</feature>
<name>G7E0N6_MIXOS</name>
<dbReference type="InterPro" id="IPR029021">
    <property type="entry name" value="Prot-tyrosine_phosphatase-like"/>
</dbReference>
<dbReference type="InParanoid" id="G7E0N6"/>
<dbReference type="Pfam" id="PF00782">
    <property type="entry name" value="DSPc"/>
    <property type="match status" value="1"/>
</dbReference>
<feature type="region of interest" description="Disordered" evidence="5">
    <location>
        <begin position="305"/>
        <end position="365"/>
    </location>
</feature>
<feature type="compositionally biased region" description="Low complexity" evidence="5">
    <location>
        <begin position="152"/>
        <end position="174"/>
    </location>
</feature>
<protein>
    <recommendedName>
        <fullName evidence="2">protein-tyrosine-phosphatase</fullName>
        <ecNumber evidence="2">3.1.3.48</ecNumber>
    </recommendedName>
</protein>